<keyword evidence="2" id="KW-1185">Reference proteome</keyword>
<accession>A0ACC0LIZ1</accession>
<protein>
    <submittedName>
        <fullName evidence="1">Uncharacterized protein</fullName>
    </submittedName>
</protein>
<reference evidence="1" key="1">
    <citation type="submission" date="2022-02" db="EMBL/GenBank/DDBJ databases">
        <title>Plant Genome Project.</title>
        <authorList>
            <person name="Zhang R.-G."/>
        </authorList>
    </citation>
    <scope>NUCLEOTIDE SEQUENCE</scope>
    <source>
        <strain evidence="1">AT1</strain>
    </source>
</reference>
<dbReference type="Proteomes" id="UP001062846">
    <property type="component" value="Chromosome 12"/>
</dbReference>
<name>A0ACC0LIZ1_RHOML</name>
<comment type="caution">
    <text evidence="1">The sequence shown here is derived from an EMBL/GenBank/DDBJ whole genome shotgun (WGS) entry which is preliminary data.</text>
</comment>
<proteinExistence type="predicted"/>
<gene>
    <name evidence="1" type="ORF">RHMOL_Rhmol12G0142700</name>
</gene>
<sequence>MPPPHPHSKPRRSNNSEPYSMHYATTTVVPQQTIDEITITFDVLRSLSPCNFLVFGLGQDSLMWASLNPRGTTLFLEETPE</sequence>
<dbReference type="EMBL" id="CM046399">
    <property type="protein sequence ID" value="KAI8528347.1"/>
    <property type="molecule type" value="Genomic_DNA"/>
</dbReference>
<evidence type="ECO:0000313" key="2">
    <source>
        <dbReference type="Proteomes" id="UP001062846"/>
    </source>
</evidence>
<organism evidence="1 2">
    <name type="scientific">Rhododendron molle</name>
    <name type="common">Chinese azalea</name>
    <name type="synonym">Azalea mollis</name>
    <dbReference type="NCBI Taxonomy" id="49168"/>
    <lineage>
        <taxon>Eukaryota</taxon>
        <taxon>Viridiplantae</taxon>
        <taxon>Streptophyta</taxon>
        <taxon>Embryophyta</taxon>
        <taxon>Tracheophyta</taxon>
        <taxon>Spermatophyta</taxon>
        <taxon>Magnoliopsida</taxon>
        <taxon>eudicotyledons</taxon>
        <taxon>Gunneridae</taxon>
        <taxon>Pentapetalae</taxon>
        <taxon>asterids</taxon>
        <taxon>Ericales</taxon>
        <taxon>Ericaceae</taxon>
        <taxon>Ericoideae</taxon>
        <taxon>Rhodoreae</taxon>
        <taxon>Rhododendron</taxon>
    </lineage>
</organism>
<evidence type="ECO:0000313" key="1">
    <source>
        <dbReference type="EMBL" id="KAI8528347.1"/>
    </source>
</evidence>